<evidence type="ECO:0000313" key="11">
    <source>
        <dbReference type="EMBL" id="KII83916.1"/>
    </source>
</evidence>
<evidence type="ECO:0000256" key="6">
    <source>
        <dbReference type="ARBA" id="ARBA00023002"/>
    </source>
</evidence>
<organism evidence="11 12">
    <name type="scientific">Plicaturopsis crispa FD-325 SS-3</name>
    <dbReference type="NCBI Taxonomy" id="944288"/>
    <lineage>
        <taxon>Eukaryota</taxon>
        <taxon>Fungi</taxon>
        <taxon>Dikarya</taxon>
        <taxon>Basidiomycota</taxon>
        <taxon>Agaricomycotina</taxon>
        <taxon>Agaricomycetes</taxon>
        <taxon>Agaricomycetidae</taxon>
        <taxon>Amylocorticiales</taxon>
        <taxon>Amylocorticiaceae</taxon>
        <taxon>Plicatura</taxon>
        <taxon>Plicaturopsis crispa</taxon>
    </lineage>
</organism>
<evidence type="ECO:0000256" key="10">
    <source>
        <dbReference type="RuleBase" id="RU000461"/>
    </source>
</evidence>
<dbReference type="InterPro" id="IPR050364">
    <property type="entry name" value="Cytochrome_P450_fung"/>
</dbReference>
<keyword evidence="8 10" id="KW-0503">Monooxygenase</keyword>
<dbReference type="Pfam" id="PF00067">
    <property type="entry name" value="p450"/>
    <property type="match status" value="1"/>
</dbReference>
<feature type="binding site" description="axial binding residue" evidence="9">
    <location>
        <position position="450"/>
    </location>
    <ligand>
        <name>heme</name>
        <dbReference type="ChEBI" id="CHEBI:30413"/>
    </ligand>
    <ligandPart>
        <name>Fe</name>
        <dbReference type="ChEBI" id="CHEBI:18248"/>
    </ligandPart>
</feature>
<dbReference type="EMBL" id="KN832573">
    <property type="protein sequence ID" value="KII83916.1"/>
    <property type="molecule type" value="Genomic_DNA"/>
</dbReference>
<evidence type="ECO:0000256" key="9">
    <source>
        <dbReference type="PIRSR" id="PIRSR602401-1"/>
    </source>
</evidence>
<dbReference type="InterPro" id="IPR017972">
    <property type="entry name" value="Cyt_P450_CS"/>
</dbReference>
<comment type="cofactor">
    <cofactor evidence="1 9">
        <name>heme</name>
        <dbReference type="ChEBI" id="CHEBI:30413"/>
    </cofactor>
</comment>
<evidence type="ECO:0000256" key="5">
    <source>
        <dbReference type="ARBA" id="ARBA00022723"/>
    </source>
</evidence>
<keyword evidence="5 9" id="KW-0479">Metal-binding</keyword>
<dbReference type="HOGENOM" id="CLU_001570_2_3_1"/>
<dbReference type="PROSITE" id="PS00086">
    <property type="entry name" value="CYTOCHROME_P450"/>
    <property type="match status" value="1"/>
</dbReference>
<comment type="similarity">
    <text evidence="3 10">Belongs to the cytochrome P450 family.</text>
</comment>
<dbReference type="GO" id="GO:0016705">
    <property type="term" value="F:oxidoreductase activity, acting on paired donors, with incorporation or reduction of molecular oxygen"/>
    <property type="evidence" value="ECO:0007669"/>
    <property type="project" value="InterPro"/>
</dbReference>
<reference evidence="11 12" key="1">
    <citation type="submission" date="2014-06" db="EMBL/GenBank/DDBJ databases">
        <title>Evolutionary Origins and Diversification of the Mycorrhizal Mutualists.</title>
        <authorList>
            <consortium name="DOE Joint Genome Institute"/>
            <consortium name="Mycorrhizal Genomics Consortium"/>
            <person name="Kohler A."/>
            <person name="Kuo A."/>
            <person name="Nagy L.G."/>
            <person name="Floudas D."/>
            <person name="Copeland A."/>
            <person name="Barry K.W."/>
            <person name="Cichocki N."/>
            <person name="Veneault-Fourrey C."/>
            <person name="LaButti K."/>
            <person name="Lindquist E.A."/>
            <person name="Lipzen A."/>
            <person name="Lundell T."/>
            <person name="Morin E."/>
            <person name="Murat C."/>
            <person name="Riley R."/>
            <person name="Ohm R."/>
            <person name="Sun H."/>
            <person name="Tunlid A."/>
            <person name="Henrissat B."/>
            <person name="Grigoriev I.V."/>
            <person name="Hibbett D.S."/>
            <person name="Martin F."/>
        </authorList>
    </citation>
    <scope>NUCLEOTIDE SEQUENCE [LARGE SCALE GENOMIC DNA]</scope>
    <source>
        <strain evidence="11 12">FD-325 SS-3</strain>
    </source>
</reference>
<dbReference type="OrthoDB" id="2789670at2759"/>
<evidence type="ECO:0008006" key="13">
    <source>
        <dbReference type="Google" id="ProtNLM"/>
    </source>
</evidence>
<dbReference type="CDD" id="cd11065">
    <property type="entry name" value="CYP64-like"/>
    <property type="match status" value="1"/>
</dbReference>
<name>A0A0C9SKK9_PLICR</name>
<evidence type="ECO:0000256" key="4">
    <source>
        <dbReference type="ARBA" id="ARBA00022617"/>
    </source>
</evidence>
<dbReference type="GO" id="GO:0004497">
    <property type="term" value="F:monooxygenase activity"/>
    <property type="evidence" value="ECO:0007669"/>
    <property type="project" value="UniProtKB-KW"/>
</dbReference>
<sequence length="527" mass="59454">MSSIIGGIPPSLRTPLTALLVGFPVLWWIRNVILGRSRNAQGLPFAPGPKPLPLVGNIRDIVFERECETYMEWSKTYGDIIGLNVIGQPLVYVNTAEAAHEIFEKRSSIYSDRVITPMMEMMGLADWPLVILEYGSTWRKHRKIFHGRFHPGAASAFWPLHAKATSELLLNLLKDPADYVEHLRYLGGSVLVEMTYGFAVKNRDDPFLKLADDGINAFAEISKPGAFYVDVIPILRYLPEWVPFTSFKKQAREWRKTFDGLREEPWDVVKDMIKNGRAVTSFATTMIEESQGDSSVTEYDYQGAAATTYGGEFSPLMLTTLESFILAMVLYPEAQKEAQKELSAVVGDKRLPDFEDRESLPYVEALLKELYRWNPALPLGVPHRLMEDDIYKGSFIPKGTIVFGNAWAILHDEKIYGPDADKFRPSRYLDNPDLPDPRLGGTFGFGRRICPGRHFADALVWLALTSVLATFDIRKEVDAQGKEVSFTPEFTSGFFHRPLPFKCQITPRSPALRSLIVKTAEEYAASK</sequence>
<dbReference type="SUPFAM" id="SSF48264">
    <property type="entry name" value="Cytochrome P450"/>
    <property type="match status" value="1"/>
</dbReference>
<accession>A0A0C9SKK9</accession>
<dbReference type="InterPro" id="IPR036396">
    <property type="entry name" value="Cyt_P450_sf"/>
</dbReference>
<gene>
    <name evidence="11" type="ORF">PLICRDRAFT_58066</name>
</gene>
<dbReference type="GO" id="GO:0005506">
    <property type="term" value="F:iron ion binding"/>
    <property type="evidence" value="ECO:0007669"/>
    <property type="project" value="InterPro"/>
</dbReference>
<dbReference type="PANTHER" id="PTHR46300">
    <property type="entry name" value="P450, PUTATIVE (EUROFUNG)-RELATED-RELATED"/>
    <property type="match status" value="1"/>
</dbReference>
<keyword evidence="7 9" id="KW-0408">Iron</keyword>
<protein>
    <recommendedName>
        <fullName evidence="13">Cytochrome P450</fullName>
    </recommendedName>
</protein>
<evidence type="ECO:0000256" key="8">
    <source>
        <dbReference type="ARBA" id="ARBA00023033"/>
    </source>
</evidence>
<evidence type="ECO:0000256" key="2">
    <source>
        <dbReference type="ARBA" id="ARBA00005179"/>
    </source>
</evidence>
<keyword evidence="4 9" id="KW-0349">Heme</keyword>
<evidence type="ECO:0000313" key="12">
    <source>
        <dbReference type="Proteomes" id="UP000053263"/>
    </source>
</evidence>
<dbReference type="AlphaFoldDB" id="A0A0C9SKK9"/>
<dbReference type="Gene3D" id="1.10.630.10">
    <property type="entry name" value="Cytochrome P450"/>
    <property type="match status" value="1"/>
</dbReference>
<dbReference type="InterPro" id="IPR002401">
    <property type="entry name" value="Cyt_P450_E_grp-I"/>
</dbReference>
<comment type="pathway">
    <text evidence="2">Secondary metabolite biosynthesis.</text>
</comment>
<dbReference type="GO" id="GO:0020037">
    <property type="term" value="F:heme binding"/>
    <property type="evidence" value="ECO:0007669"/>
    <property type="project" value="InterPro"/>
</dbReference>
<keyword evidence="6 10" id="KW-0560">Oxidoreductase</keyword>
<dbReference type="Proteomes" id="UP000053263">
    <property type="component" value="Unassembled WGS sequence"/>
</dbReference>
<evidence type="ECO:0000256" key="7">
    <source>
        <dbReference type="ARBA" id="ARBA00023004"/>
    </source>
</evidence>
<dbReference type="PANTHER" id="PTHR46300:SF7">
    <property type="entry name" value="P450, PUTATIVE (EUROFUNG)-RELATED"/>
    <property type="match status" value="1"/>
</dbReference>
<proteinExistence type="inferred from homology"/>
<evidence type="ECO:0000256" key="3">
    <source>
        <dbReference type="ARBA" id="ARBA00010617"/>
    </source>
</evidence>
<evidence type="ECO:0000256" key="1">
    <source>
        <dbReference type="ARBA" id="ARBA00001971"/>
    </source>
</evidence>
<dbReference type="InterPro" id="IPR001128">
    <property type="entry name" value="Cyt_P450"/>
</dbReference>
<keyword evidence="12" id="KW-1185">Reference proteome</keyword>
<dbReference type="PRINTS" id="PR00463">
    <property type="entry name" value="EP450I"/>
</dbReference>